<dbReference type="OrthoDB" id="676347at2"/>
<protein>
    <recommendedName>
        <fullName evidence="3">CHRD domain-containing protein</fullName>
    </recommendedName>
</protein>
<dbReference type="RefSeq" id="WP_084120739.1">
    <property type="nucleotide sequence ID" value="NZ_LT838813.1"/>
</dbReference>
<dbReference type="STRING" id="758820.SAMN00777080_2496"/>
<name>A0A1W2H4N7_9BACT</name>
<proteinExistence type="predicted"/>
<evidence type="ECO:0000313" key="1">
    <source>
        <dbReference type="EMBL" id="SMD43883.1"/>
    </source>
</evidence>
<keyword evidence="2" id="KW-1185">Reference proteome</keyword>
<dbReference type="PROSITE" id="PS51257">
    <property type="entry name" value="PROKAR_LIPOPROTEIN"/>
    <property type="match status" value="1"/>
</dbReference>
<dbReference type="AlphaFoldDB" id="A0A1W2H4N7"/>
<accession>A0A1W2H4N7</accession>
<organism evidence="1 2">
    <name type="scientific">Aquiflexum balticum DSM 16537</name>
    <dbReference type="NCBI Taxonomy" id="758820"/>
    <lineage>
        <taxon>Bacteria</taxon>
        <taxon>Pseudomonadati</taxon>
        <taxon>Bacteroidota</taxon>
        <taxon>Cytophagia</taxon>
        <taxon>Cytophagales</taxon>
        <taxon>Cyclobacteriaceae</taxon>
        <taxon>Aquiflexum</taxon>
    </lineage>
</organism>
<evidence type="ECO:0000313" key="2">
    <source>
        <dbReference type="Proteomes" id="UP000192333"/>
    </source>
</evidence>
<reference evidence="2" key="1">
    <citation type="submission" date="2017-04" db="EMBL/GenBank/DDBJ databases">
        <authorList>
            <person name="Varghese N."/>
            <person name="Submissions S."/>
        </authorList>
    </citation>
    <scope>NUCLEOTIDE SEQUENCE [LARGE SCALE GENOMIC DNA]</scope>
    <source>
        <strain evidence="2">DSM 16537</strain>
    </source>
</reference>
<dbReference type="Proteomes" id="UP000192333">
    <property type="component" value="Chromosome I"/>
</dbReference>
<dbReference type="EMBL" id="LT838813">
    <property type="protein sequence ID" value="SMD43883.1"/>
    <property type="molecule type" value="Genomic_DNA"/>
</dbReference>
<gene>
    <name evidence="1" type="ORF">SAMN00777080_2496</name>
</gene>
<sequence>MKIRVDLIGRNILMLSMLVFLFSACAQKITFLNSAVVPSAEGTITIKKGKNNNYNIDLDVKRLAEPGRLTPPKTVYVVWMETAERGVQNIGQLSTSTSTFSNMLSSSLKTVSPHKPTGFFITAEDDAKGNYPGMTVVLKTGPIDL</sequence>
<evidence type="ECO:0008006" key="3">
    <source>
        <dbReference type="Google" id="ProtNLM"/>
    </source>
</evidence>